<evidence type="ECO:0000313" key="2">
    <source>
        <dbReference type="Proteomes" id="UP000826656"/>
    </source>
</evidence>
<organism evidence="1 2">
    <name type="scientific">Solanum tuberosum</name>
    <name type="common">Potato</name>
    <dbReference type="NCBI Taxonomy" id="4113"/>
    <lineage>
        <taxon>Eukaryota</taxon>
        <taxon>Viridiplantae</taxon>
        <taxon>Streptophyta</taxon>
        <taxon>Embryophyta</taxon>
        <taxon>Tracheophyta</taxon>
        <taxon>Spermatophyta</taxon>
        <taxon>Magnoliopsida</taxon>
        <taxon>eudicotyledons</taxon>
        <taxon>Gunneridae</taxon>
        <taxon>Pentapetalae</taxon>
        <taxon>asterids</taxon>
        <taxon>lamiids</taxon>
        <taxon>Solanales</taxon>
        <taxon>Solanaceae</taxon>
        <taxon>Solanoideae</taxon>
        <taxon>Solaneae</taxon>
        <taxon>Solanum</taxon>
    </lineage>
</organism>
<dbReference type="Proteomes" id="UP000826656">
    <property type="component" value="Unassembled WGS sequence"/>
</dbReference>
<accession>A0ABQ7VS66</accession>
<sequence length="64" mass="7292">MQRTVVRVLPPLLSVYSPAIVVGIGRRYYVPLLSVLGLLLSKDLGRVWVKGMKKWWAGNWRLNA</sequence>
<protein>
    <submittedName>
        <fullName evidence="1">Uncharacterized protein</fullName>
    </submittedName>
</protein>
<name>A0ABQ7VS66_SOLTU</name>
<evidence type="ECO:0000313" key="1">
    <source>
        <dbReference type="EMBL" id="KAH0771336.1"/>
    </source>
</evidence>
<gene>
    <name evidence="1" type="ORF">KY290_015317</name>
</gene>
<proteinExistence type="predicted"/>
<reference evidence="1 2" key="1">
    <citation type="journal article" date="2021" name="bioRxiv">
        <title>Chromosome-scale and haplotype-resolved genome assembly of a tetraploid potato cultivar.</title>
        <authorList>
            <person name="Sun H."/>
            <person name="Jiao W.-B."/>
            <person name="Krause K."/>
            <person name="Campoy J.A."/>
            <person name="Goel M."/>
            <person name="Folz-Donahue K."/>
            <person name="Kukat C."/>
            <person name="Huettel B."/>
            <person name="Schneeberger K."/>
        </authorList>
    </citation>
    <scope>NUCLEOTIDE SEQUENCE [LARGE SCALE GENOMIC DNA]</scope>
    <source>
        <strain evidence="1">SolTubOtavaFocal</strain>
        <tissue evidence="1">Leaves</tissue>
    </source>
</reference>
<dbReference type="EMBL" id="JAIVGD010000011">
    <property type="protein sequence ID" value="KAH0771336.1"/>
    <property type="molecule type" value="Genomic_DNA"/>
</dbReference>
<keyword evidence="2" id="KW-1185">Reference proteome</keyword>
<comment type="caution">
    <text evidence="1">The sequence shown here is derived from an EMBL/GenBank/DDBJ whole genome shotgun (WGS) entry which is preliminary data.</text>
</comment>